<reference evidence="1 2" key="1">
    <citation type="submission" date="2020-08" db="EMBL/GenBank/DDBJ databases">
        <title>Sequencing the genomes of 1000 actinobacteria strains.</title>
        <authorList>
            <person name="Klenk H.-P."/>
        </authorList>
    </citation>
    <scope>NUCLEOTIDE SEQUENCE [LARGE SCALE GENOMIC DNA]</scope>
    <source>
        <strain evidence="1 2">DSM 45584</strain>
    </source>
</reference>
<sequence length="35" mass="4187">MNEARDKVIAVNLALAGVLQHAEQLHRIYEWRVWR</sequence>
<evidence type="ECO:0000313" key="2">
    <source>
        <dbReference type="Proteomes" id="UP000584374"/>
    </source>
</evidence>
<dbReference type="Proteomes" id="UP000584374">
    <property type="component" value="Unassembled WGS sequence"/>
</dbReference>
<name>A0A840QHN2_9PSEU</name>
<dbReference type="AlphaFoldDB" id="A0A840QHN2"/>
<evidence type="ECO:0000313" key="1">
    <source>
        <dbReference type="EMBL" id="MBB5159697.1"/>
    </source>
</evidence>
<dbReference type="EMBL" id="JACHIW010000002">
    <property type="protein sequence ID" value="MBB5159697.1"/>
    <property type="molecule type" value="Genomic_DNA"/>
</dbReference>
<comment type="caution">
    <text evidence="1">The sequence shown here is derived from an EMBL/GenBank/DDBJ whole genome shotgun (WGS) entry which is preliminary data.</text>
</comment>
<accession>A0A840QHN2</accession>
<keyword evidence="2" id="KW-1185">Reference proteome</keyword>
<gene>
    <name evidence="1" type="ORF">BJ970_007296</name>
</gene>
<proteinExistence type="predicted"/>
<organism evidence="1 2">
    <name type="scientific">Saccharopolyspora phatthalungensis</name>
    <dbReference type="NCBI Taxonomy" id="664693"/>
    <lineage>
        <taxon>Bacteria</taxon>
        <taxon>Bacillati</taxon>
        <taxon>Actinomycetota</taxon>
        <taxon>Actinomycetes</taxon>
        <taxon>Pseudonocardiales</taxon>
        <taxon>Pseudonocardiaceae</taxon>
        <taxon>Saccharopolyspora</taxon>
    </lineage>
</organism>
<protein>
    <submittedName>
        <fullName evidence="1">Uncharacterized protein</fullName>
    </submittedName>
</protein>